<evidence type="ECO:0000259" key="2">
    <source>
        <dbReference type="PROSITE" id="PS50883"/>
    </source>
</evidence>
<keyword evidence="1" id="KW-0732">Signal</keyword>
<dbReference type="NCBIfam" id="TIGR00254">
    <property type="entry name" value="GGDEF"/>
    <property type="match status" value="1"/>
</dbReference>
<dbReference type="InterPro" id="IPR043128">
    <property type="entry name" value="Rev_trsase/Diguanyl_cyclase"/>
</dbReference>
<evidence type="ECO:0008006" key="6">
    <source>
        <dbReference type="Google" id="ProtNLM"/>
    </source>
</evidence>
<dbReference type="PANTHER" id="PTHR44757:SF2">
    <property type="entry name" value="BIOFILM ARCHITECTURE MAINTENANCE PROTEIN MBAA"/>
    <property type="match status" value="1"/>
</dbReference>
<dbReference type="PANTHER" id="PTHR44757">
    <property type="entry name" value="DIGUANYLATE CYCLASE DGCP"/>
    <property type="match status" value="1"/>
</dbReference>
<dbReference type="InterPro" id="IPR000160">
    <property type="entry name" value="GGDEF_dom"/>
</dbReference>
<evidence type="ECO:0000256" key="1">
    <source>
        <dbReference type="SAM" id="SignalP"/>
    </source>
</evidence>
<dbReference type="Proteomes" id="UP000018851">
    <property type="component" value="Chromosome"/>
</dbReference>
<dbReference type="CDD" id="cd01948">
    <property type="entry name" value="EAL"/>
    <property type="match status" value="1"/>
</dbReference>
<evidence type="ECO:0000313" key="5">
    <source>
        <dbReference type="Proteomes" id="UP000018851"/>
    </source>
</evidence>
<feature type="signal peptide" evidence="1">
    <location>
        <begin position="1"/>
        <end position="21"/>
    </location>
</feature>
<dbReference type="KEGG" id="ssan:NX02_05970"/>
<feature type="domain" description="EAL" evidence="2">
    <location>
        <begin position="449"/>
        <end position="697"/>
    </location>
</feature>
<dbReference type="PROSITE" id="PS50887">
    <property type="entry name" value="GGDEF"/>
    <property type="match status" value="1"/>
</dbReference>
<dbReference type="SMART" id="SM00052">
    <property type="entry name" value="EAL"/>
    <property type="match status" value="1"/>
</dbReference>
<keyword evidence="5" id="KW-1185">Reference proteome</keyword>
<dbReference type="EMBL" id="CP006644">
    <property type="protein sequence ID" value="AHE52928.1"/>
    <property type="molecule type" value="Genomic_DNA"/>
</dbReference>
<dbReference type="InterPro" id="IPR052155">
    <property type="entry name" value="Biofilm_reg_signaling"/>
</dbReference>
<dbReference type="eggNOG" id="COG5001">
    <property type="taxonomic scope" value="Bacteria"/>
</dbReference>
<dbReference type="PROSITE" id="PS50883">
    <property type="entry name" value="EAL"/>
    <property type="match status" value="1"/>
</dbReference>
<dbReference type="PATRIC" id="fig|1123269.5.peg.1153"/>
<reference evidence="4 5" key="1">
    <citation type="submission" date="2013-07" db="EMBL/GenBank/DDBJ databases">
        <title>Completed genome of Sphingomonas sanxanigenens NX02.</title>
        <authorList>
            <person name="Ma T."/>
            <person name="Huang H."/>
            <person name="Wu M."/>
            <person name="Li X."/>
            <person name="Li G."/>
        </authorList>
    </citation>
    <scope>NUCLEOTIDE SEQUENCE [LARGE SCALE GENOMIC DNA]</scope>
    <source>
        <strain evidence="4 5">NX02</strain>
    </source>
</reference>
<dbReference type="CDD" id="cd01949">
    <property type="entry name" value="GGDEF"/>
    <property type="match status" value="1"/>
</dbReference>
<dbReference type="Pfam" id="PF00990">
    <property type="entry name" value="GGDEF"/>
    <property type="match status" value="1"/>
</dbReference>
<dbReference type="InterPro" id="IPR035919">
    <property type="entry name" value="EAL_sf"/>
</dbReference>
<gene>
    <name evidence="4" type="ORF">NX02_05970</name>
</gene>
<dbReference type="STRING" id="1123269.NX02_05970"/>
<dbReference type="SMART" id="SM00267">
    <property type="entry name" value="GGDEF"/>
    <property type="match status" value="1"/>
</dbReference>
<dbReference type="Gene3D" id="3.20.20.450">
    <property type="entry name" value="EAL domain"/>
    <property type="match status" value="1"/>
</dbReference>
<proteinExistence type="predicted"/>
<accession>W0A9B0</accession>
<evidence type="ECO:0000259" key="3">
    <source>
        <dbReference type="PROSITE" id="PS50887"/>
    </source>
</evidence>
<dbReference type="InterPro" id="IPR007892">
    <property type="entry name" value="CHASE4"/>
</dbReference>
<dbReference type="SUPFAM" id="SSF141868">
    <property type="entry name" value="EAL domain-like"/>
    <property type="match status" value="1"/>
</dbReference>
<dbReference type="Gene3D" id="3.30.70.270">
    <property type="match status" value="1"/>
</dbReference>
<dbReference type="SUPFAM" id="SSF55073">
    <property type="entry name" value="Nucleotide cyclase"/>
    <property type="match status" value="1"/>
</dbReference>
<dbReference type="AlphaFoldDB" id="W0A9B0"/>
<dbReference type="HOGENOM" id="CLU_000445_91_2_5"/>
<organism evidence="4 5">
    <name type="scientific">Sphingomonas sanxanigenens DSM 19645 = NX02</name>
    <dbReference type="NCBI Taxonomy" id="1123269"/>
    <lineage>
        <taxon>Bacteria</taxon>
        <taxon>Pseudomonadati</taxon>
        <taxon>Pseudomonadota</taxon>
        <taxon>Alphaproteobacteria</taxon>
        <taxon>Sphingomonadales</taxon>
        <taxon>Sphingomonadaceae</taxon>
        <taxon>Sphingomonas</taxon>
    </lineage>
</organism>
<name>W0A9B0_9SPHN</name>
<dbReference type="Pfam" id="PF00563">
    <property type="entry name" value="EAL"/>
    <property type="match status" value="1"/>
</dbReference>
<sequence length="712" mass="77866">MALLVTCFGCIFALLILTSEAQDDQQRLREEQTLQIALQTSLDLIGRDLRDYAKWDDAVRNISRDVRPEWMADNVTAYLSGAQGYHHIFVLDGRDRTVYVNDGPGRVRDALAMLGPQFGRSVAAVRGMPTDGEPIATGFARQGDSVYIYSVGAVVPLTNKVTLPPGPTAMLVIADRFDRRYFDRMAEQYHLRDLKLVLTPPAEEDAAAPLLDRDGQAIAWLRWTPNHPGSEVRRQVLPALLLVGLIALVVAQLIVSRGNRTIRALQRSEARATRHANHDPLTGLPNRRKLITHINEMGKDGSQLSLLYMDLDGFKGANDVYGHAVGDMLLRNAARRIERAARGAFVARAGGDEFAMLLIDTPQAEVEAIAEAVVAALQPPFAVDTYSINLGVSVGLAHDTGEPDHDGIAGEGEGGLMRRADVAMYAAKADGKNRWRAYHPDMDKIHHLRMLMEANLRAAVENGEIAVLYQPIIDARSGEVTAVEALARWTHPAHGDVPPDTFVPLAEMTGLISPLGRHVLHTACTAARRWEVDVAVNLSPAQFWDRNLAGDIREVLDQTGFPADRLELEITESFLLRRPDAAAAVINELRSLGIRIALDDFGTGFASIGYLRKLSFDRLKIDRSFIDPLDKDPDAEELVAAIVGLAKSLGLSITAEGVETEVQAQKARAAGCARLQGWLYGKAESAEAMTARLFPAEHAVVGELERATDNQG</sequence>
<protein>
    <recommendedName>
        <fullName evidence="6">Diguanylate cyclase</fullName>
    </recommendedName>
</protein>
<feature type="domain" description="GGDEF" evidence="3">
    <location>
        <begin position="302"/>
        <end position="440"/>
    </location>
</feature>
<evidence type="ECO:0000313" key="4">
    <source>
        <dbReference type="EMBL" id="AHE52928.1"/>
    </source>
</evidence>
<dbReference type="Pfam" id="PF05228">
    <property type="entry name" value="CHASE4"/>
    <property type="match status" value="1"/>
</dbReference>
<feature type="chain" id="PRO_5004785190" description="Diguanylate cyclase" evidence="1">
    <location>
        <begin position="22"/>
        <end position="712"/>
    </location>
</feature>
<dbReference type="InterPro" id="IPR029787">
    <property type="entry name" value="Nucleotide_cyclase"/>
</dbReference>
<dbReference type="InterPro" id="IPR001633">
    <property type="entry name" value="EAL_dom"/>
</dbReference>